<protein>
    <submittedName>
        <fullName evidence="1">Uncharacterized protein</fullName>
    </submittedName>
</protein>
<evidence type="ECO:0000313" key="2">
    <source>
        <dbReference type="Proteomes" id="UP000186953"/>
    </source>
</evidence>
<accession>A0A1N6W926</accession>
<name>A0A1N6W926_9FLAO</name>
<organism evidence="1 2">
    <name type="scientific">Maribacter ulvicola</name>
    <dbReference type="NCBI Taxonomy" id="228959"/>
    <lineage>
        <taxon>Bacteria</taxon>
        <taxon>Pseudomonadati</taxon>
        <taxon>Bacteroidota</taxon>
        <taxon>Flavobacteriia</taxon>
        <taxon>Flavobacteriales</taxon>
        <taxon>Flavobacteriaceae</taxon>
        <taxon>Maribacter</taxon>
    </lineage>
</organism>
<keyword evidence="2" id="KW-1185">Reference proteome</keyword>
<evidence type="ECO:0000313" key="1">
    <source>
        <dbReference type="EMBL" id="SIQ86659.1"/>
    </source>
</evidence>
<dbReference type="Proteomes" id="UP000186953">
    <property type="component" value="Unassembled WGS sequence"/>
</dbReference>
<reference evidence="2" key="1">
    <citation type="submission" date="2017-01" db="EMBL/GenBank/DDBJ databases">
        <authorList>
            <person name="Varghese N."/>
            <person name="Submissions S."/>
        </authorList>
    </citation>
    <scope>NUCLEOTIDE SEQUENCE [LARGE SCALE GENOMIC DNA]</scope>
    <source>
        <strain evidence="2">DSM 15366</strain>
    </source>
</reference>
<gene>
    <name evidence="1" type="ORF">SAMN05421797_1046</name>
</gene>
<sequence length="277" mass="32456">MKNVLTILLVTILFSCSNNEKIKEGIGQVETQSIDENKIKVLNMATFHMGFTNDANSVEYDERNLKNKKEIHSIAKLLSAFKPTVIILESSPEYNEKLQKEYKEYKNNPKMEFKNPSEGELLGYELGRISNVNRIYGIDHKMGYNYRLIDSLAKSKNEKIYLDFMDYYGPISETKYENGNTLEKLKMENKPEYLDYLIAYNADIMTHISTKNKFEGADVAAKYYQRNLRMYSNLNKISLTQNDRVFILMGSSHIAFFRDFMRRSPKYNMVDVFEYLK</sequence>
<proteinExistence type="predicted"/>
<dbReference type="Pfam" id="PF18950">
    <property type="entry name" value="DUF5694"/>
    <property type="match status" value="1"/>
</dbReference>
<dbReference type="AlphaFoldDB" id="A0A1N6W926"/>
<dbReference type="EMBL" id="FTMA01000004">
    <property type="protein sequence ID" value="SIQ86659.1"/>
    <property type="molecule type" value="Genomic_DNA"/>
</dbReference>
<dbReference type="InterPro" id="IPR043749">
    <property type="entry name" value="DUF5694"/>
</dbReference>
<dbReference type="STRING" id="228959.SAMN05421797_1046"/>
<dbReference type="PROSITE" id="PS51257">
    <property type="entry name" value="PROKAR_LIPOPROTEIN"/>
    <property type="match status" value="1"/>
</dbReference>
<dbReference type="RefSeq" id="WP_076548691.1">
    <property type="nucleotide sequence ID" value="NZ_FTMA01000004.1"/>
</dbReference>
<dbReference type="OrthoDB" id="7055505at2"/>